<dbReference type="CDD" id="cd00118">
    <property type="entry name" value="LysM"/>
    <property type="match status" value="1"/>
</dbReference>
<keyword evidence="5" id="KW-0378">Hydrolase</keyword>
<dbReference type="PROSITE" id="PS51109">
    <property type="entry name" value="G5"/>
    <property type="match status" value="1"/>
</dbReference>
<dbReference type="InterPro" id="IPR016047">
    <property type="entry name" value="M23ase_b-sheet_dom"/>
</dbReference>
<keyword evidence="2" id="KW-0472">Membrane</keyword>
<dbReference type="Proteomes" id="UP000184082">
    <property type="component" value="Unassembled WGS sequence"/>
</dbReference>
<proteinExistence type="predicted"/>
<evidence type="ECO:0000259" key="4">
    <source>
        <dbReference type="PROSITE" id="PS51782"/>
    </source>
</evidence>
<dbReference type="SUPFAM" id="SSF51261">
    <property type="entry name" value="Duplicated hybrid motif"/>
    <property type="match status" value="1"/>
</dbReference>
<keyword evidence="2" id="KW-0812">Transmembrane</keyword>
<reference evidence="5 6" key="1">
    <citation type="submission" date="2016-11" db="EMBL/GenBank/DDBJ databases">
        <authorList>
            <person name="Jaros S."/>
            <person name="Januszkiewicz K."/>
            <person name="Wedrychowicz H."/>
        </authorList>
    </citation>
    <scope>NUCLEOTIDE SEQUENCE [LARGE SCALE GENOMIC DNA]</scope>
    <source>
        <strain evidence="5 6">DSM 14501</strain>
    </source>
</reference>
<dbReference type="Gene3D" id="2.20.230.10">
    <property type="entry name" value="Resuscitation-promoting factor rpfb"/>
    <property type="match status" value="1"/>
</dbReference>
<dbReference type="InterPro" id="IPR018392">
    <property type="entry name" value="LysM"/>
</dbReference>
<accession>A0A1M6NGJ3</accession>
<gene>
    <name evidence="5" type="ORF">SAMN02745883_00879</name>
</gene>
<dbReference type="SUPFAM" id="SSF54106">
    <property type="entry name" value="LysM domain"/>
    <property type="match status" value="1"/>
</dbReference>
<keyword evidence="6" id="KW-1185">Reference proteome</keyword>
<dbReference type="Pfam" id="PF01476">
    <property type="entry name" value="LysM"/>
    <property type="match status" value="1"/>
</dbReference>
<dbReference type="GO" id="GO:0004222">
    <property type="term" value="F:metalloendopeptidase activity"/>
    <property type="evidence" value="ECO:0007669"/>
    <property type="project" value="TreeGrafter"/>
</dbReference>
<protein>
    <submittedName>
        <fullName evidence="5">Murein DD-endopeptidase MepM and murein hydrolase activator NlpD, contain LysM domain</fullName>
    </submittedName>
</protein>
<dbReference type="CDD" id="cd12797">
    <property type="entry name" value="M23_peptidase"/>
    <property type="match status" value="1"/>
</dbReference>
<sequence length="429" mass="49026">MINYNSKRIKKWIIYACIASFLVLSILFIMDDKQRAYTEENVISDTFKVKKRDYRAFLHKKFYSKITSKTSNDLEKLELVNKDIDSILKVKVKAYSINVNGKDIVNFKTKEEAIKLLEEIKKPFMEDGIKDLKFKEDVSIVETIAGINDFKDFDEALYYVTKGTSEVRKHKVEKGENYWTIAKKYKIKASDLVRANPDIDPERLQIGQEISLVVPKSFITVVTKEVKEYKEYIPFDTKYEETKVLYKGEYRIKINGEKGERQVKAEITKENGIEVSKNILEEKIIKQPVTKVVLKGIKNPPPRIGTGTFAKPTSRGYITSPFGIRWGRRHTGIDIGMPTGTTVKASDGGKVIYAGWKGAYGKLVIIDHGRNMQTYYAHLSKILVKKGDKVFKGQAIAKSGNTGRSTGPHLHFEVRKNGVPVNPIKYVRY</sequence>
<dbReference type="Pfam" id="PF07501">
    <property type="entry name" value="G5"/>
    <property type="match status" value="1"/>
</dbReference>
<feature type="domain" description="LysM" evidence="4">
    <location>
        <begin position="168"/>
        <end position="212"/>
    </location>
</feature>
<dbReference type="Pfam" id="PF01551">
    <property type="entry name" value="Peptidase_M23"/>
    <property type="match status" value="1"/>
</dbReference>
<dbReference type="Gene3D" id="2.70.70.10">
    <property type="entry name" value="Glucose Permease (Domain IIA)"/>
    <property type="match status" value="1"/>
</dbReference>
<dbReference type="RefSeq" id="WP_072966157.1">
    <property type="nucleotide sequence ID" value="NZ_FRAJ01000006.1"/>
</dbReference>
<evidence type="ECO:0000256" key="2">
    <source>
        <dbReference type="SAM" id="Phobius"/>
    </source>
</evidence>
<dbReference type="PANTHER" id="PTHR21666:SF270">
    <property type="entry name" value="MUREIN HYDROLASE ACTIVATOR ENVC"/>
    <property type="match status" value="1"/>
</dbReference>
<keyword evidence="1" id="KW-0732">Signal</keyword>
<dbReference type="InterPro" id="IPR050570">
    <property type="entry name" value="Cell_wall_metabolism_enzyme"/>
</dbReference>
<dbReference type="PROSITE" id="PS51782">
    <property type="entry name" value="LYSM"/>
    <property type="match status" value="1"/>
</dbReference>
<dbReference type="Gene3D" id="3.10.350.10">
    <property type="entry name" value="LysM domain"/>
    <property type="match status" value="1"/>
</dbReference>
<dbReference type="AlphaFoldDB" id="A0A1M6NGJ3"/>
<dbReference type="SMART" id="SM01208">
    <property type="entry name" value="G5"/>
    <property type="match status" value="1"/>
</dbReference>
<evidence type="ECO:0000313" key="6">
    <source>
        <dbReference type="Proteomes" id="UP000184082"/>
    </source>
</evidence>
<dbReference type="InterPro" id="IPR036779">
    <property type="entry name" value="LysM_dom_sf"/>
</dbReference>
<organism evidence="5 6">
    <name type="scientific">Caminicella sporogenes DSM 14501</name>
    <dbReference type="NCBI Taxonomy" id="1121266"/>
    <lineage>
        <taxon>Bacteria</taxon>
        <taxon>Bacillati</taxon>
        <taxon>Bacillota</taxon>
        <taxon>Clostridia</taxon>
        <taxon>Peptostreptococcales</taxon>
        <taxon>Caminicellaceae</taxon>
        <taxon>Caminicella</taxon>
    </lineage>
</organism>
<feature type="transmembrane region" description="Helical" evidence="2">
    <location>
        <begin position="12"/>
        <end position="30"/>
    </location>
</feature>
<dbReference type="PANTHER" id="PTHR21666">
    <property type="entry name" value="PEPTIDASE-RELATED"/>
    <property type="match status" value="1"/>
</dbReference>
<dbReference type="InterPro" id="IPR011055">
    <property type="entry name" value="Dup_hybrid_motif"/>
</dbReference>
<keyword evidence="2" id="KW-1133">Transmembrane helix</keyword>
<evidence type="ECO:0000259" key="3">
    <source>
        <dbReference type="PROSITE" id="PS51109"/>
    </source>
</evidence>
<feature type="domain" description="G5" evidence="3">
    <location>
        <begin position="219"/>
        <end position="299"/>
    </location>
</feature>
<dbReference type="EMBL" id="FRAJ01000006">
    <property type="protein sequence ID" value="SHJ94901.1"/>
    <property type="molecule type" value="Genomic_DNA"/>
</dbReference>
<dbReference type="SMART" id="SM00257">
    <property type="entry name" value="LysM"/>
    <property type="match status" value="1"/>
</dbReference>
<evidence type="ECO:0000313" key="5">
    <source>
        <dbReference type="EMBL" id="SHJ94901.1"/>
    </source>
</evidence>
<dbReference type="STRING" id="1121266.SAMN02745883_00879"/>
<evidence type="ECO:0000256" key="1">
    <source>
        <dbReference type="ARBA" id="ARBA00022729"/>
    </source>
</evidence>
<name>A0A1M6NGJ3_9FIRM</name>
<dbReference type="InterPro" id="IPR011098">
    <property type="entry name" value="G5_dom"/>
</dbReference>